<feature type="domain" description="Ionotropic glutamate receptor C-terminal" evidence="18">
    <location>
        <begin position="445"/>
        <end position="783"/>
    </location>
</feature>
<dbReference type="InterPro" id="IPR001320">
    <property type="entry name" value="Iontro_rcpt_C"/>
</dbReference>
<feature type="signal peptide" evidence="17">
    <location>
        <begin position="1"/>
        <end position="22"/>
    </location>
</feature>
<keyword evidence="7 13" id="KW-0406">Ion transport</keyword>
<dbReference type="Gene3D" id="3.40.50.2300">
    <property type="match status" value="2"/>
</dbReference>
<keyword evidence="4 16" id="KW-0812">Transmembrane</keyword>
<dbReference type="SUPFAM" id="SSF53850">
    <property type="entry name" value="Periplasmic binding protein-like II"/>
    <property type="match status" value="1"/>
</dbReference>
<evidence type="ECO:0000313" key="20">
    <source>
        <dbReference type="Proteomes" id="UP000238479"/>
    </source>
</evidence>
<dbReference type="GO" id="GO:0015276">
    <property type="term" value="F:ligand-gated monoatomic ion channel activity"/>
    <property type="evidence" value="ECO:0007669"/>
    <property type="project" value="InterPro"/>
</dbReference>
<evidence type="ECO:0000256" key="2">
    <source>
        <dbReference type="ARBA" id="ARBA00008685"/>
    </source>
</evidence>
<comment type="subcellular location">
    <subcellularLocation>
        <location evidence="1">Membrane</location>
        <topology evidence="1">Multi-pass membrane protein</topology>
    </subcellularLocation>
</comment>
<evidence type="ECO:0000256" key="7">
    <source>
        <dbReference type="ARBA" id="ARBA00023065"/>
    </source>
</evidence>
<dbReference type="FunFam" id="1.10.287.70:FF:000037">
    <property type="entry name" value="Glutamate receptor"/>
    <property type="match status" value="1"/>
</dbReference>
<evidence type="ECO:0000256" key="11">
    <source>
        <dbReference type="ARBA" id="ARBA00023286"/>
    </source>
</evidence>
<dbReference type="OrthoDB" id="1179608at2759"/>
<evidence type="ECO:0000256" key="16">
    <source>
        <dbReference type="SAM" id="Phobius"/>
    </source>
</evidence>
<name>A0A2P6QTQ4_ROSCH</name>
<feature type="compositionally biased region" description="Polar residues" evidence="15">
    <location>
        <begin position="895"/>
        <end position="914"/>
    </location>
</feature>
<dbReference type="CDD" id="cd19990">
    <property type="entry name" value="PBP1_GABAb_receptor_plant"/>
    <property type="match status" value="1"/>
</dbReference>
<evidence type="ECO:0000256" key="13">
    <source>
        <dbReference type="PIRNR" id="PIRNR037090"/>
    </source>
</evidence>
<dbReference type="InterPro" id="IPR001828">
    <property type="entry name" value="ANF_lig-bd_rcpt"/>
</dbReference>
<keyword evidence="3 13" id="KW-0813">Transport</keyword>
<dbReference type="InterPro" id="IPR028082">
    <property type="entry name" value="Peripla_BP_I"/>
</dbReference>
<evidence type="ECO:0000256" key="12">
    <source>
        <dbReference type="ARBA" id="ARBA00023303"/>
    </source>
</evidence>
<keyword evidence="8 13" id="KW-0472">Membrane</keyword>
<dbReference type="EMBL" id="PDCK01000042">
    <property type="protein sequence ID" value="PRQ37570.1"/>
    <property type="molecule type" value="Genomic_DNA"/>
</dbReference>
<feature type="transmembrane region" description="Helical" evidence="16">
    <location>
        <begin position="560"/>
        <end position="580"/>
    </location>
</feature>
<keyword evidence="5 17" id="KW-0732">Signal</keyword>
<dbReference type="CDD" id="cd13686">
    <property type="entry name" value="GluR_Plant"/>
    <property type="match status" value="1"/>
</dbReference>
<accession>A0A2P6QTQ4</accession>
<evidence type="ECO:0000256" key="14">
    <source>
        <dbReference type="PIRSR" id="PIRSR037090-50"/>
    </source>
</evidence>
<keyword evidence="20" id="KW-1185">Reference proteome</keyword>
<feature type="transmembrane region" description="Helical" evidence="16">
    <location>
        <begin position="804"/>
        <end position="829"/>
    </location>
</feature>
<reference evidence="19 20" key="1">
    <citation type="journal article" date="2018" name="Nat. Genet.">
        <title>The Rosa genome provides new insights in the design of modern roses.</title>
        <authorList>
            <person name="Bendahmane M."/>
        </authorList>
    </citation>
    <scope>NUCLEOTIDE SEQUENCE [LARGE SCALE GENOMIC DNA]</scope>
    <source>
        <strain evidence="20">cv. Old Blush</strain>
    </source>
</reference>
<keyword evidence="14" id="KW-1015">Disulfide bond</keyword>
<dbReference type="SUPFAM" id="SSF53822">
    <property type="entry name" value="Periplasmic binding protein-like I"/>
    <property type="match status" value="1"/>
</dbReference>
<dbReference type="OMA" id="NSENAWI"/>
<dbReference type="AlphaFoldDB" id="A0A2P6QTQ4"/>
<dbReference type="FunFam" id="3.40.50.2300:FF:000081">
    <property type="entry name" value="Glutamate receptor"/>
    <property type="match status" value="1"/>
</dbReference>
<feature type="transmembrane region" description="Helical" evidence="16">
    <location>
        <begin position="622"/>
        <end position="643"/>
    </location>
</feature>
<feature type="disulfide bond" evidence="14">
    <location>
        <begin position="730"/>
        <end position="790"/>
    </location>
</feature>
<dbReference type="GO" id="GO:0016020">
    <property type="term" value="C:membrane"/>
    <property type="evidence" value="ECO:0007669"/>
    <property type="project" value="UniProtKB-SubCell"/>
</dbReference>
<evidence type="ECO:0000256" key="3">
    <source>
        <dbReference type="ARBA" id="ARBA00022448"/>
    </source>
</evidence>
<dbReference type="PANTHER" id="PTHR34836:SF7">
    <property type="entry name" value="RECEPTOR LIGAND BINDING REGION DOMAIN-CONTAINING PROTEIN"/>
    <property type="match status" value="1"/>
</dbReference>
<dbReference type="SMART" id="SM00079">
    <property type="entry name" value="PBPe"/>
    <property type="match status" value="1"/>
</dbReference>
<evidence type="ECO:0000313" key="19">
    <source>
        <dbReference type="EMBL" id="PRQ37570.1"/>
    </source>
</evidence>
<comment type="function">
    <text evidence="13">Glutamate-gated receptor that probably acts as non-selective cation channel.</text>
</comment>
<protein>
    <recommendedName>
        <fullName evidence="13">Glutamate receptor</fullName>
    </recommendedName>
</protein>
<evidence type="ECO:0000256" key="9">
    <source>
        <dbReference type="ARBA" id="ARBA00023170"/>
    </source>
</evidence>
<dbReference type="FunFam" id="3.40.190.10:FF:000217">
    <property type="entry name" value="Glutamate receptor"/>
    <property type="match status" value="1"/>
</dbReference>
<dbReference type="Proteomes" id="UP000238479">
    <property type="component" value="Chromosome 4"/>
</dbReference>
<dbReference type="Gramene" id="PRQ37570">
    <property type="protein sequence ID" value="PRQ37570"/>
    <property type="gene ID" value="RchiOBHm_Chr4g0404081"/>
</dbReference>
<feature type="region of interest" description="Disordered" evidence="15">
    <location>
        <begin position="873"/>
        <end position="914"/>
    </location>
</feature>
<keyword evidence="11 13" id="KW-1071">Ligand-gated ion channel</keyword>
<dbReference type="Gene3D" id="3.40.190.10">
    <property type="entry name" value="Periplasmic binding protein-like II"/>
    <property type="match status" value="1"/>
</dbReference>
<evidence type="ECO:0000256" key="6">
    <source>
        <dbReference type="ARBA" id="ARBA00022989"/>
    </source>
</evidence>
<evidence type="ECO:0000256" key="4">
    <source>
        <dbReference type="ARBA" id="ARBA00022692"/>
    </source>
</evidence>
<dbReference type="InterPro" id="IPR017103">
    <property type="entry name" value="Iontropic_Glu_rcpt_pln"/>
</dbReference>
<comment type="similarity">
    <text evidence="2 13">Belongs to the glutamate-gated ion channel (TC 1.A.10.1) family.</text>
</comment>
<gene>
    <name evidence="19" type="ORF">RchiOBHm_Chr4g0404081</name>
</gene>
<keyword evidence="12 13" id="KW-0407">Ion channel</keyword>
<keyword evidence="6 16" id="KW-1133">Transmembrane helix</keyword>
<evidence type="ECO:0000256" key="10">
    <source>
        <dbReference type="ARBA" id="ARBA00023180"/>
    </source>
</evidence>
<evidence type="ECO:0000256" key="17">
    <source>
        <dbReference type="SAM" id="SignalP"/>
    </source>
</evidence>
<dbReference type="Gene3D" id="1.10.287.70">
    <property type="match status" value="1"/>
</dbReference>
<keyword evidence="9 13" id="KW-0675">Receptor</keyword>
<feature type="chain" id="PRO_5015141940" description="Glutamate receptor" evidence="17">
    <location>
        <begin position="23"/>
        <end position="914"/>
    </location>
</feature>
<sequence length="914" mass="102984">MANQKHFLWFIFIVLFIPGIELSTTKEVIQVPVGVVLNLNSSVGAMAENCMTMALDDFYTKHAHYQTRLFFLTRDSKNDVVSAAFEAQHLINIENVSAIIGPQSSAEAKFVIELGRRNHVPILSFSATSPSLSPSHSSFFVRTAFSDSAQVEAIAAIVGAYRWLEVVLIYEDTEYGNSLIPYLVDAFQQVGARVPYRSVIPPHYNGTKILKELDHLKSTRARIFLVHMTASLGSKFFFLASKAGMMTEGYGWIVTEGLSTLLDPVGSRTMDSMQGVVGVRPYITMSKELKDFVLRMKRFRFRKSSKITGINLFGLWAYDTVWALAMAVEKVGIANYSTMIQNVSTSRVDLASLGTGDRGQKLLEAILDLKFENLSGNFRLAKGQLEASTFEVFNVIGGKERIIGYWNQMKGLSRKLNGAAKLDVRKTLEKPIWPGYTTDIPPTKKLRIGVPLKKGFYEFLKFENNNISGFSAEIFFAAEKKLPFSLSYEFSAFAGTYDDLLYQIHLQKYDAVVGDTTIVADRSLYVDFTLPYSESGVSMIVLTEDSERNNLWIFLKPLSLGLWLTTGVAFIFTGFVIWLLEHRENTEFRGPPQKQLGMIFWFSFSTLVFAHREKVVNNWSRFVLIIWVFVVLILTQSYTASLASMLTVRKLQPAFTDIKEIQRNGYKVGYQNSSFIKGFLMEHLNFDETQLVPLVTIQDYHNALSRGNKNRVPAILDEVPYLKLILKKNCSKYTMVGPTYKTDGFGFAFQSGSSLVSYMSSAILNVTQDKNQMDKLQSTYFDYFDNQPACEDQSAKISSEGPSLGVYSFGGLFIIAGVASMVALLMYMYHFLCSHWPALRTISSSESRFWEKLVEVAKHFDKKDLTSHQFKRRESRVHALDTPDEGLAAAPAANDMQNNSCSRNSHNSGEQSWT</sequence>
<organism evidence="19 20">
    <name type="scientific">Rosa chinensis</name>
    <name type="common">China rose</name>
    <dbReference type="NCBI Taxonomy" id="74649"/>
    <lineage>
        <taxon>Eukaryota</taxon>
        <taxon>Viridiplantae</taxon>
        <taxon>Streptophyta</taxon>
        <taxon>Embryophyta</taxon>
        <taxon>Tracheophyta</taxon>
        <taxon>Spermatophyta</taxon>
        <taxon>Magnoliopsida</taxon>
        <taxon>eudicotyledons</taxon>
        <taxon>Gunneridae</taxon>
        <taxon>Pentapetalae</taxon>
        <taxon>rosids</taxon>
        <taxon>fabids</taxon>
        <taxon>Rosales</taxon>
        <taxon>Rosaceae</taxon>
        <taxon>Rosoideae</taxon>
        <taxon>Rosoideae incertae sedis</taxon>
        <taxon>Rosa</taxon>
    </lineage>
</organism>
<comment type="caution">
    <text evidence="19">The sequence shown here is derived from an EMBL/GenBank/DDBJ whole genome shotgun (WGS) entry which is preliminary data.</text>
</comment>
<dbReference type="PIRSF" id="PIRSF037090">
    <property type="entry name" value="Iontro_Glu-like_rcpt_pln"/>
    <property type="match status" value="1"/>
</dbReference>
<dbReference type="InterPro" id="IPR044440">
    <property type="entry name" value="GABAb_receptor_plant_PBP1"/>
</dbReference>
<dbReference type="PANTHER" id="PTHR34836">
    <property type="entry name" value="OS06G0188250 PROTEIN"/>
    <property type="match status" value="1"/>
</dbReference>
<proteinExistence type="inferred from homology"/>
<evidence type="ECO:0000256" key="15">
    <source>
        <dbReference type="SAM" id="MobiDB-lite"/>
    </source>
</evidence>
<dbReference type="InterPro" id="IPR015683">
    <property type="entry name" value="Ionotropic_Glu_rcpt"/>
</dbReference>
<evidence type="ECO:0000256" key="1">
    <source>
        <dbReference type="ARBA" id="ARBA00004141"/>
    </source>
</evidence>
<evidence type="ECO:0000256" key="8">
    <source>
        <dbReference type="ARBA" id="ARBA00023136"/>
    </source>
</evidence>
<evidence type="ECO:0000256" key="5">
    <source>
        <dbReference type="ARBA" id="ARBA00022729"/>
    </source>
</evidence>
<keyword evidence="10" id="KW-0325">Glycoprotein</keyword>
<evidence type="ECO:0000259" key="18">
    <source>
        <dbReference type="SMART" id="SM00079"/>
    </source>
</evidence>
<dbReference type="Pfam" id="PF01094">
    <property type="entry name" value="ANF_receptor"/>
    <property type="match status" value="1"/>
</dbReference>
<dbReference type="Pfam" id="PF00060">
    <property type="entry name" value="Lig_chan"/>
    <property type="match status" value="1"/>
</dbReference>